<gene>
    <name evidence="6" type="ORF">RB2654_23283</name>
</gene>
<dbReference type="SUPFAM" id="SSF56801">
    <property type="entry name" value="Acetyl-CoA synthetase-like"/>
    <property type="match status" value="1"/>
</dbReference>
<dbReference type="Gene3D" id="3.30.300.30">
    <property type="match status" value="1"/>
</dbReference>
<evidence type="ECO:0000256" key="2">
    <source>
        <dbReference type="ARBA" id="ARBA00022598"/>
    </source>
</evidence>
<evidence type="ECO:0000256" key="3">
    <source>
        <dbReference type="SAM" id="MobiDB-lite"/>
    </source>
</evidence>
<feature type="region of interest" description="Disordered" evidence="3">
    <location>
        <begin position="20"/>
        <end position="45"/>
    </location>
</feature>
<dbReference type="InterPro" id="IPR025110">
    <property type="entry name" value="AMP-bd_C"/>
</dbReference>
<dbReference type="STRING" id="314271.RB2654_23283"/>
<dbReference type="Gene3D" id="3.40.50.12780">
    <property type="entry name" value="N-terminal domain of ligase-like"/>
    <property type="match status" value="1"/>
</dbReference>
<protein>
    <submittedName>
        <fullName evidence="6">Uncharacterized protein</fullName>
    </submittedName>
</protein>
<dbReference type="PANTHER" id="PTHR43201">
    <property type="entry name" value="ACYL-COA SYNTHETASE"/>
    <property type="match status" value="1"/>
</dbReference>
<evidence type="ECO:0000259" key="4">
    <source>
        <dbReference type="Pfam" id="PF00501"/>
    </source>
</evidence>
<keyword evidence="2" id="KW-0436">Ligase</keyword>
<evidence type="ECO:0000256" key="1">
    <source>
        <dbReference type="ARBA" id="ARBA00006432"/>
    </source>
</evidence>
<reference evidence="6 7" key="1">
    <citation type="journal article" date="2010" name="J. Bacteriol.">
        <title>Genome sequences of Pelagibaca bermudensis HTCC2601T and Maritimibacter alkaliphilus HTCC2654T, the type strains of two marine Roseobacter genera.</title>
        <authorList>
            <person name="Thrash J.C."/>
            <person name="Cho J.C."/>
            <person name="Ferriera S."/>
            <person name="Johnson J."/>
            <person name="Vergin K.L."/>
            <person name="Giovannoni S.J."/>
        </authorList>
    </citation>
    <scope>NUCLEOTIDE SEQUENCE [LARGE SCALE GENOMIC DNA]</scope>
    <source>
        <strain evidence="6 7">HTCC2654</strain>
    </source>
</reference>
<proteinExistence type="inferred from homology"/>
<feature type="domain" description="AMP-binding enzyme C-terminal" evidence="5">
    <location>
        <begin position="340"/>
        <end position="413"/>
    </location>
</feature>
<dbReference type="GO" id="GO:0031956">
    <property type="term" value="F:medium-chain fatty acid-CoA ligase activity"/>
    <property type="evidence" value="ECO:0007669"/>
    <property type="project" value="TreeGrafter"/>
</dbReference>
<sequence length="427" mass="45066">MRTADAFAPVSLRFTGRREKTRRIGRRKGRAAMTTAHRPTATGPAPSQVFDWHAETRLLGRRDGADLEALRAAIREGCEVSVTPEGISPVPGGAAGFLRLRSGGTTGPAKVIRRTHASWIASFEVNRGHLGLGPDDTYGILGLPIHSLALYAIVEAAHIGADIVDLAAFRPRQQVAGLADQGVTVLYATPTQLRLLTATGHPLPALRHVLCGGGHMGRALRDAVVRCAPNATVTEFYGAAETSFIAWGDGSGGAGGVGRAYPGVEIRIDPPGAAAGEIWVKSPYLFSGYAEGDSPDTRWRDGFVTVGEIGTLGPDGSLSVAGRRNRMVTIADQNVFPEDVELFLLSHPGLTHCAVVPRPDPQRGTVLVAVVDALPAGATPEAVLRACRDRFGPLAAPRDLFVMPDMALTASGKPDLARIAAMVERRA</sequence>
<dbReference type="InterPro" id="IPR042099">
    <property type="entry name" value="ANL_N_sf"/>
</dbReference>
<dbReference type="PANTHER" id="PTHR43201:SF5">
    <property type="entry name" value="MEDIUM-CHAIN ACYL-COA LIGASE ACSF2, MITOCHONDRIAL"/>
    <property type="match status" value="1"/>
</dbReference>
<dbReference type="AlphaFoldDB" id="A3VK32"/>
<dbReference type="HOGENOM" id="CLU_000022_59_0_5"/>
<dbReference type="Proteomes" id="UP000002931">
    <property type="component" value="Unassembled WGS sequence"/>
</dbReference>
<organism evidence="6 7">
    <name type="scientific">Maritimibacter alkaliphilus HTCC2654</name>
    <dbReference type="NCBI Taxonomy" id="314271"/>
    <lineage>
        <taxon>Bacteria</taxon>
        <taxon>Pseudomonadati</taxon>
        <taxon>Pseudomonadota</taxon>
        <taxon>Alphaproteobacteria</taxon>
        <taxon>Rhodobacterales</taxon>
        <taxon>Roseobacteraceae</taxon>
        <taxon>Maritimibacter</taxon>
    </lineage>
</organism>
<dbReference type="Pfam" id="PF13193">
    <property type="entry name" value="AMP-binding_C"/>
    <property type="match status" value="1"/>
</dbReference>
<feature type="compositionally biased region" description="Basic residues" evidence="3">
    <location>
        <begin position="20"/>
        <end position="30"/>
    </location>
</feature>
<feature type="domain" description="AMP-dependent synthetase/ligase" evidence="4">
    <location>
        <begin position="102"/>
        <end position="289"/>
    </location>
</feature>
<dbReference type="InterPro" id="IPR000873">
    <property type="entry name" value="AMP-dep_synth/lig_dom"/>
</dbReference>
<keyword evidence="7" id="KW-1185">Reference proteome</keyword>
<evidence type="ECO:0000259" key="5">
    <source>
        <dbReference type="Pfam" id="PF13193"/>
    </source>
</evidence>
<dbReference type="Pfam" id="PF00501">
    <property type="entry name" value="AMP-binding"/>
    <property type="match status" value="1"/>
</dbReference>
<name>A3VK32_9RHOB</name>
<dbReference type="GO" id="GO:0006631">
    <property type="term" value="P:fatty acid metabolic process"/>
    <property type="evidence" value="ECO:0007669"/>
    <property type="project" value="TreeGrafter"/>
</dbReference>
<accession>A3VK32</accession>
<comment type="similarity">
    <text evidence="1">Belongs to the ATP-dependent AMP-binding enzyme family.</text>
</comment>
<evidence type="ECO:0000313" key="6">
    <source>
        <dbReference type="EMBL" id="EAQ11337.1"/>
    </source>
</evidence>
<dbReference type="InterPro" id="IPR045851">
    <property type="entry name" value="AMP-bd_C_sf"/>
</dbReference>
<comment type="caution">
    <text evidence="6">The sequence shown here is derived from an EMBL/GenBank/DDBJ whole genome shotgun (WGS) entry which is preliminary data.</text>
</comment>
<dbReference type="EMBL" id="AAMT01000016">
    <property type="protein sequence ID" value="EAQ11337.1"/>
    <property type="molecule type" value="Genomic_DNA"/>
</dbReference>
<evidence type="ECO:0000313" key="7">
    <source>
        <dbReference type="Proteomes" id="UP000002931"/>
    </source>
</evidence>